<evidence type="ECO:0000313" key="19">
    <source>
        <dbReference type="Proteomes" id="UP000435357"/>
    </source>
</evidence>
<dbReference type="PANTHER" id="PTHR33445">
    <property type="entry name" value="ATP SYNTHASE SUBUNIT B', CHLOROPLASTIC"/>
    <property type="match status" value="1"/>
</dbReference>
<evidence type="ECO:0000256" key="10">
    <source>
        <dbReference type="ARBA" id="ARBA00023310"/>
    </source>
</evidence>
<dbReference type="AlphaFoldDB" id="A0A6N6M7U3"/>
<evidence type="ECO:0000256" key="14">
    <source>
        <dbReference type="ARBA" id="ARBA00037847"/>
    </source>
</evidence>
<evidence type="ECO:0000256" key="7">
    <source>
        <dbReference type="ARBA" id="ARBA00022989"/>
    </source>
</evidence>
<comment type="similarity">
    <text evidence="1 15 16">Belongs to the ATPase B chain family.</text>
</comment>
<evidence type="ECO:0000256" key="12">
    <source>
        <dbReference type="ARBA" id="ARBA00025614"/>
    </source>
</evidence>
<protein>
    <recommendedName>
        <fullName evidence="15">ATP synthase subunit b</fullName>
    </recommendedName>
    <alternativeName>
        <fullName evidence="15">ATP synthase F(0) sector subunit b</fullName>
    </alternativeName>
    <alternativeName>
        <fullName evidence="15">ATPase subunit I</fullName>
    </alternativeName>
    <alternativeName>
        <fullName evidence="15">F-type ATPase subunit b</fullName>
        <shortName evidence="15">F-ATPase subunit b</shortName>
    </alternativeName>
</protein>
<comment type="subunit">
    <text evidence="15">F-type ATPases have 2 components, F(1) - the catalytic core - and F(0) - the membrane proton channel. F(1) has five subunits: alpha(3), beta(3), gamma(1), delta(1), epsilon(1). F(0) has three main subunits: a(1), b(2) and c(10-14). The alpha and beta chains form an alternating ring which encloses part of the gamma chain. F(1) is attached to F(0) by a central stalk formed by the gamma and epsilon chains, while a peripheral stalk is formed by the delta and b chains.</text>
</comment>
<reference evidence="18 19" key="1">
    <citation type="submission" date="2019-09" db="EMBL/GenBank/DDBJ databases">
        <title>Genomes of Cryomorphaceae.</title>
        <authorList>
            <person name="Bowman J.P."/>
        </authorList>
    </citation>
    <scope>NUCLEOTIDE SEQUENCE [LARGE SCALE GENOMIC DNA]</scope>
    <source>
        <strain evidence="18 19">KCTC 52047</strain>
    </source>
</reference>
<keyword evidence="4 15" id="KW-0138">CF(0)</keyword>
<organism evidence="18 19">
    <name type="scientific">Salibacter halophilus</name>
    <dbReference type="NCBI Taxonomy" id="1803916"/>
    <lineage>
        <taxon>Bacteria</taxon>
        <taxon>Pseudomonadati</taxon>
        <taxon>Bacteroidota</taxon>
        <taxon>Flavobacteriia</taxon>
        <taxon>Flavobacteriales</taxon>
        <taxon>Salibacteraceae</taxon>
        <taxon>Salibacter</taxon>
    </lineage>
</organism>
<keyword evidence="19" id="KW-1185">Reference proteome</keyword>
<dbReference type="InterPro" id="IPR028987">
    <property type="entry name" value="ATP_synth_B-like_membr_sf"/>
</dbReference>
<evidence type="ECO:0000256" key="6">
    <source>
        <dbReference type="ARBA" id="ARBA00022781"/>
    </source>
</evidence>
<evidence type="ECO:0000256" key="5">
    <source>
        <dbReference type="ARBA" id="ARBA00022692"/>
    </source>
</evidence>
<dbReference type="InterPro" id="IPR050059">
    <property type="entry name" value="ATP_synthase_B_chain"/>
</dbReference>
<evidence type="ECO:0000256" key="1">
    <source>
        <dbReference type="ARBA" id="ARBA00005513"/>
    </source>
</evidence>
<dbReference type="RefSeq" id="WP_151169171.1">
    <property type="nucleotide sequence ID" value="NZ_WACR01000009.1"/>
</dbReference>
<dbReference type="NCBIfam" id="TIGR01144">
    <property type="entry name" value="ATP_synt_b"/>
    <property type="match status" value="1"/>
</dbReference>
<dbReference type="SUPFAM" id="SSF81573">
    <property type="entry name" value="F1F0 ATP synthase subunit B, membrane domain"/>
    <property type="match status" value="1"/>
</dbReference>
<keyword evidence="2 15" id="KW-0813">Transport</keyword>
<gene>
    <name evidence="15" type="primary">atpF</name>
    <name evidence="18" type="ORF">F3059_10925</name>
</gene>
<dbReference type="GO" id="GO:0012505">
    <property type="term" value="C:endomembrane system"/>
    <property type="evidence" value="ECO:0007669"/>
    <property type="project" value="UniProtKB-SubCell"/>
</dbReference>
<evidence type="ECO:0000256" key="15">
    <source>
        <dbReference type="HAMAP-Rule" id="MF_01398"/>
    </source>
</evidence>
<comment type="subcellular location">
    <subcellularLocation>
        <location evidence="15">Cell membrane</location>
        <topology evidence="15">Single-pass membrane protein</topology>
    </subcellularLocation>
    <subcellularLocation>
        <location evidence="14">Endomembrane system</location>
        <topology evidence="14">Single-pass membrane protein</topology>
    </subcellularLocation>
</comment>
<evidence type="ECO:0000256" key="4">
    <source>
        <dbReference type="ARBA" id="ARBA00022547"/>
    </source>
</evidence>
<dbReference type="PANTHER" id="PTHR33445:SF1">
    <property type="entry name" value="ATP SYNTHASE SUBUNIT B"/>
    <property type="match status" value="1"/>
</dbReference>
<sequence>MNLVTPDIGLIFWTTLTFLILLFLLKKFAWKPILNMVKERDESIENALNAAEEAKKEMAVLNAKNEELLQEAREERDKMLKEARDTKDKMISEAKSQAREEGDKLIRNARQSIETEKKAALADIKNQVATLSVEVAERILKEKLSEGDGQEKLVEKYIQDINLN</sequence>
<feature type="transmembrane region" description="Helical" evidence="15">
    <location>
        <begin position="6"/>
        <end position="25"/>
    </location>
</feature>
<evidence type="ECO:0000256" key="3">
    <source>
        <dbReference type="ARBA" id="ARBA00022475"/>
    </source>
</evidence>
<feature type="region of interest" description="Disordered" evidence="17">
    <location>
        <begin position="76"/>
        <end position="104"/>
    </location>
</feature>
<keyword evidence="3 15" id="KW-1003">Cell membrane</keyword>
<dbReference type="InterPro" id="IPR005864">
    <property type="entry name" value="ATP_synth_F0_bsu_bac"/>
</dbReference>
<dbReference type="GO" id="GO:0005886">
    <property type="term" value="C:plasma membrane"/>
    <property type="evidence" value="ECO:0007669"/>
    <property type="project" value="UniProtKB-SubCell"/>
</dbReference>
<evidence type="ECO:0000256" key="8">
    <source>
        <dbReference type="ARBA" id="ARBA00023065"/>
    </source>
</evidence>
<keyword evidence="8 15" id="KW-0406">Ion transport</keyword>
<dbReference type="GO" id="GO:0046961">
    <property type="term" value="F:proton-transporting ATPase activity, rotational mechanism"/>
    <property type="evidence" value="ECO:0007669"/>
    <property type="project" value="TreeGrafter"/>
</dbReference>
<comment type="function">
    <text evidence="12">Component of the F(0) channel, it forms part of the peripheral stalk, linking F(1) to F(0). The b'-subunit is a diverged and duplicated form of b found in plants and photosynthetic bacteria.</text>
</comment>
<comment type="subunit">
    <text evidence="13">F-type ATPases have 2 components, F(1) - the catalytic core - and F(0) - the membrane proton channel. F(1) has five subunits: alpha(3), beta(3), gamma(1), delta(1), epsilon(1). F(0) has four main subunits: a(1), b(2) and c(10-14). The alpha and beta chains form an alternating ring which encloses part of the gamma chain. F(1) is attached to F(0) by a central stalk formed by the gamma and epsilon chains, while a peripheral stalk is formed by the delta and b chains.</text>
</comment>
<dbReference type="Gene3D" id="1.20.5.620">
    <property type="entry name" value="F1F0 ATP synthase subunit B, membrane domain"/>
    <property type="match status" value="1"/>
</dbReference>
<evidence type="ECO:0000256" key="17">
    <source>
        <dbReference type="SAM" id="MobiDB-lite"/>
    </source>
</evidence>
<dbReference type="Proteomes" id="UP000435357">
    <property type="component" value="Unassembled WGS sequence"/>
</dbReference>
<evidence type="ECO:0000256" key="9">
    <source>
        <dbReference type="ARBA" id="ARBA00023136"/>
    </source>
</evidence>
<dbReference type="InterPro" id="IPR002146">
    <property type="entry name" value="ATP_synth_b/b'su_bac/chlpt"/>
</dbReference>
<keyword evidence="10 15" id="KW-0066">ATP synthesis</keyword>
<dbReference type="EMBL" id="WACR01000009">
    <property type="protein sequence ID" value="KAB1063152.1"/>
    <property type="molecule type" value="Genomic_DNA"/>
</dbReference>
<accession>A0A6N6M7U3</accession>
<name>A0A6N6M7U3_9FLAO</name>
<keyword evidence="6 15" id="KW-0375">Hydrogen ion transport</keyword>
<comment type="caution">
    <text evidence="18">The sequence shown here is derived from an EMBL/GenBank/DDBJ whole genome shotgun (WGS) entry which is preliminary data.</text>
</comment>
<proteinExistence type="inferred from homology"/>
<evidence type="ECO:0000256" key="16">
    <source>
        <dbReference type="RuleBase" id="RU003848"/>
    </source>
</evidence>
<dbReference type="NCBIfam" id="NF011041">
    <property type="entry name" value="PRK14471.1"/>
    <property type="match status" value="1"/>
</dbReference>
<evidence type="ECO:0000313" key="18">
    <source>
        <dbReference type="EMBL" id="KAB1063152.1"/>
    </source>
</evidence>
<comment type="function">
    <text evidence="11 15">F(1)F(0) ATP synthase produces ATP from ADP in the presence of a proton or sodium gradient. F-type ATPases consist of two structural domains, F(1) containing the extramembraneous catalytic core and F(0) containing the membrane proton channel, linked together by a central stalk and a peripheral stalk. During catalysis, ATP synthesis in the catalytic domain of F(1) is coupled via a rotary mechanism of the central stalk subunits to proton translocation.</text>
</comment>
<keyword evidence="5 15" id="KW-0812">Transmembrane</keyword>
<evidence type="ECO:0000256" key="2">
    <source>
        <dbReference type="ARBA" id="ARBA00022448"/>
    </source>
</evidence>
<keyword evidence="7 15" id="KW-1133">Transmembrane helix</keyword>
<dbReference type="HAMAP" id="MF_01398">
    <property type="entry name" value="ATP_synth_b_bprime"/>
    <property type="match status" value="1"/>
</dbReference>
<dbReference type="GO" id="GO:0045259">
    <property type="term" value="C:proton-transporting ATP synthase complex"/>
    <property type="evidence" value="ECO:0007669"/>
    <property type="project" value="UniProtKB-KW"/>
</dbReference>
<keyword evidence="9 15" id="KW-0472">Membrane</keyword>
<evidence type="ECO:0000256" key="13">
    <source>
        <dbReference type="ARBA" id="ARBA00026054"/>
    </source>
</evidence>
<dbReference type="OrthoDB" id="9795289at2"/>
<dbReference type="Pfam" id="PF00430">
    <property type="entry name" value="ATP-synt_B"/>
    <property type="match status" value="1"/>
</dbReference>
<evidence type="ECO:0000256" key="11">
    <source>
        <dbReference type="ARBA" id="ARBA00025198"/>
    </source>
</evidence>
<dbReference type="GO" id="GO:0046933">
    <property type="term" value="F:proton-transporting ATP synthase activity, rotational mechanism"/>
    <property type="evidence" value="ECO:0007669"/>
    <property type="project" value="UniProtKB-UniRule"/>
</dbReference>
<dbReference type="CDD" id="cd06503">
    <property type="entry name" value="ATP-synt_Fo_b"/>
    <property type="match status" value="1"/>
</dbReference>